<dbReference type="InterPro" id="IPR032854">
    <property type="entry name" value="ALKBH3"/>
</dbReference>
<dbReference type="GO" id="GO:0051213">
    <property type="term" value="F:dioxygenase activity"/>
    <property type="evidence" value="ECO:0007669"/>
    <property type="project" value="UniProtKB-KW"/>
</dbReference>
<comment type="caution">
    <text evidence="10">The sequence shown here is derived from an EMBL/GenBank/DDBJ whole genome shotgun (WGS) entry which is preliminary data.</text>
</comment>
<feature type="domain" description="Fe2OG dioxygenase" evidence="9">
    <location>
        <begin position="100"/>
        <end position="198"/>
    </location>
</feature>
<dbReference type="InterPro" id="IPR027450">
    <property type="entry name" value="AlkB-like"/>
</dbReference>
<reference evidence="10 11" key="1">
    <citation type="submission" date="2019-03" db="EMBL/GenBank/DDBJ databases">
        <title>Genomic Encyclopedia of Type Strains, Phase IV (KMG-IV): sequencing the most valuable type-strain genomes for metagenomic binning, comparative biology and taxonomic classification.</title>
        <authorList>
            <person name="Goeker M."/>
        </authorList>
    </citation>
    <scope>NUCLEOTIDE SEQUENCE [LARGE SCALE GENOMIC DNA]</scope>
    <source>
        <strain evidence="10 11">DSM 18577</strain>
    </source>
</reference>
<dbReference type="OrthoDB" id="190276at2"/>
<proteinExistence type="predicted"/>
<evidence type="ECO:0000256" key="3">
    <source>
        <dbReference type="ARBA" id="ARBA00022763"/>
    </source>
</evidence>
<name>A0A4R1K433_9GAMM</name>
<keyword evidence="4" id="KW-0460">Magnesium</keyword>
<dbReference type="AlphaFoldDB" id="A0A4R1K433"/>
<dbReference type="PANTHER" id="PTHR31212">
    <property type="entry name" value="ALPHA-KETOGLUTARATE-DEPENDENT DIOXYGENASE ALKB HOMOLOG 3"/>
    <property type="match status" value="1"/>
</dbReference>
<dbReference type="Pfam" id="PF13532">
    <property type="entry name" value="2OG-FeII_Oxy_2"/>
    <property type="match status" value="1"/>
</dbReference>
<evidence type="ECO:0000256" key="8">
    <source>
        <dbReference type="ARBA" id="ARBA00023204"/>
    </source>
</evidence>
<evidence type="ECO:0000313" key="11">
    <source>
        <dbReference type="Proteomes" id="UP000295565"/>
    </source>
</evidence>
<gene>
    <name evidence="10" type="ORF">EV690_0807</name>
</gene>
<dbReference type="InterPro" id="IPR005123">
    <property type="entry name" value="Oxoglu/Fe-dep_dioxygenase_dom"/>
</dbReference>
<keyword evidence="6" id="KW-0560">Oxidoreductase</keyword>
<evidence type="ECO:0000256" key="7">
    <source>
        <dbReference type="ARBA" id="ARBA00023004"/>
    </source>
</evidence>
<dbReference type="FunFam" id="2.60.120.590:FF:000004">
    <property type="entry name" value="DNA oxidative demethylase ALKBH2"/>
    <property type="match status" value="1"/>
</dbReference>
<dbReference type="InterPro" id="IPR037151">
    <property type="entry name" value="AlkB-like_sf"/>
</dbReference>
<keyword evidence="5 10" id="KW-0223">Dioxygenase</keyword>
<evidence type="ECO:0000256" key="5">
    <source>
        <dbReference type="ARBA" id="ARBA00022964"/>
    </source>
</evidence>
<dbReference type="EMBL" id="SMGD01000011">
    <property type="protein sequence ID" value="TCK58670.1"/>
    <property type="molecule type" value="Genomic_DNA"/>
</dbReference>
<keyword evidence="11" id="KW-1185">Reference proteome</keyword>
<dbReference type="SUPFAM" id="SSF51197">
    <property type="entry name" value="Clavaminate synthase-like"/>
    <property type="match status" value="1"/>
</dbReference>
<dbReference type="PROSITE" id="PS51471">
    <property type="entry name" value="FE2OG_OXY"/>
    <property type="match status" value="1"/>
</dbReference>
<comment type="cofactor">
    <cofactor evidence="1">
        <name>Fe(2+)</name>
        <dbReference type="ChEBI" id="CHEBI:29033"/>
    </cofactor>
</comment>
<dbReference type="RefSeq" id="WP_131911634.1">
    <property type="nucleotide sequence ID" value="NZ_OU594967.1"/>
</dbReference>
<dbReference type="GO" id="GO:0016705">
    <property type="term" value="F:oxidoreductase activity, acting on paired donors, with incorporation or reduction of molecular oxygen"/>
    <property type="evidence" value="ECO:0007669"/>
    <property type="project" value="UniProtKB-ARBA"/>
</dbReference>
<protein>
    <submittedName>
        <fullName evidence="10">DNA-N1-methyladenine dioxygenase</fullName>
    </submittedName>
</protein>
<keyword evidence="2" id="KW-0479">Metal-binding</keyword>
<dbReference type="GO" id="GO:0032451">
    <property type="term" value="F:demethylase activity"/>
    <property type="evidence" value="ECO:0007669"/>
    <property type="project" value="UniProtKB-ARBA"/>
</dbReference>
<dbReference type="PANTHER" id="PTHR31212:SF4">
    <property type="entry name" value="ALPHA-KETOGLUTARATE-DEPENDENT DIOXYGENASE ALKB HOMOLOG 3"/>
    <property type="match status" value="1"/>
</dbReference>
<dbReference type="GO" id="GO:0006307">
    <property type="term" value="P:DNA alkylation repair"/>
    <property type="evidence" value="ECO:0007669"/>
    <property type="project" value="InterPro"/>
</dbReference>
<evidence type="ECO:0000256" key="1">
    <source>
        <dbReference type="ARBA" id="ARBA00001954"/>
    </source>
</evidence>
<dbReference type="GO" id="GO:0140097">
    <property type="term" value="F:catalytic activity, acting on DNA"/>
    <property type="evidence" value="ECO:0007669"/>
    <property type="project" value="UniProtKB-ARBA"/>
</dbReference>
<dbReference type="Proteomes" id="UP000295565">
    <property type="component" value="Unassembled WGS sequence"/>
</dbReference>
<evidence type="ECO:0000259" key="9">
    <source>
        <dbReference type="PROSITE" id="PS51471"/>
    </source>
</evidence>
<evidence type="ECO:0000313" key="10">
    <source>
        <dbReference type="EMBL" id="TCK58670.1"/>
    </source>
</evidence>
<keyword evidence="3" id="KW-0227">DNA damage</keyword>
<dbReference type="GO" id="GO:0046872">
    <property type="term" value="F:metal ion binding"/>
    <property type="evidence" value="ECO:0007669"/>
    <property type="project" value="UniProtKB-KW"/>
</dbReference>
<evidence type="ECO:0000256" key="2">
    <source>
        <dbReference type="ARBA" id="ARBA00022723"/>
    </source>
</evidence>
<organism evidence="10 11">
    <name type="scientific">Celerinatantimonas diazotrophica</name>
    <dbReference type="NCBI Taxonomy" id="412034"/>
    <lineage>
        <taxon>Bacteria</taxon>
        <taxon>Pseudomonadati</taxon>
        <taxon>Pseudomonadota</taxon>
        <taxon>Gammaproteobacteria</taxon>
        <taxon>Celerinatantimonadaceae</taxon>
        <taxon>Celerinatantimonas</taxon>
    </lineage>
</organism>
<keyword evidence="7" id="KW-0408">Iron</keyword>
<sequence>MYQTKNNTPEPERIELNHESYLLIYPNWSQLNYQLLRNSIAWQQHSIRLFGKQVNEPRLSAWMGDPQCAYRYSQQLRLPIPWCEPLKELRQQLNRELGTYFNSVLANLYRDGGDAMGWHSDDEPELLKNAMIASLSFGCERRFLIREKKSRTKVGEWALGNGTLLIMAAKTQQYYEHSIARTKKTVGERINLTFRQIHISAQ</sequence>
<dbReference type="Gene3D" id="2.60.120.590">
    <property type="entry name" value="Alpha-ketoglutarate-dependent dioxygenase AlkB-like"/>
    <property type="match status" value="1"/>
</dbReference>
<evidence type="ECO:0000256" key="4">
    <source>
        <dbReference type="ARBA" id="ARBA00022842"/>
    </source>
</evidence>
<evidence type="ECO:0000256" key="6">
    <source>
        <dbReference type="ARBA" id="ARBA00023002"/>
    </source>
</evidence>
<keyword evidence="8" id="KW-0234">DNA repair</keyword>
<dbReference type="GO" id="GO:0016787">
    <property type="term" value="F:hydrolase activity"/>
    <property type="evidence" value="ECO:0007669"/>
    <property type="project" value="UniProtKB-ARBA"/>
</dbReference>
<accession>A0A4R1K433</accession>